<feature type="region of interest" description="Disordered" evidence="11">
    <location>
        <begin position="142"/>
        <end position="181"/>
    </location>
</feature>
<feature type="compositionally biased region" description="Basic and acidic residues" evidence="11">
    <location>
        <begin position="82"/>
        <end position="91"/>
    </location>
</feature>
<dbReference type="InterPro" id="IPR001554">
    <property type="entry name" value="Glyco_hydro_14"/>
</dbReference>
<feature type="region of interest" description="Disordered" evidence="11">
    <location>
        <begin position="204"/>
        <end position="229"/>
    </location>
</feature>
<comment type="catalytic activity">
    <reaction evidence="1 10">
        <text>Hydrolysis of (1-&gt;4)-alpha-D-glucosidic linkages in polysaccharides so as to remove successive maltose units from the non-reducing ends of the chains.</text>
        <dbReference type="EC" id="3.2.1.2"/>
    </reaction>
</comment>
<evidence type="ECO:0000256" key="6">
    <source>
        <dbReference type="ARBA" id="ARBA00023295"/>
    </source>
</evidence>
<dbReference type="InterPro" id="IPR008540">
    <property type="entry name" value="BES1_N"/>
</dbReference>
<evidence type="ECO:0000259" key="12">
    <source>
        <dbReference type="Pfam" id="PF05687"/>
    </source>
</evidence>
<name>A0A2N9FIH1_FAGSY</name>
<feature type="region of interest" description="Disordered" evidence="11">
    <location>
        <begin position="1"/>
        <end position="93"/>
    </location>
</feature>
<dbReference type="InterPro" id="IPR017853">
    <property type="entry name" value="GH"/>
</dbReference>
<reference evidence="13" key="1">
    <citation type="submission" date="2018-02" db="EMBL/GenBank/DDBJ databases">
        <authorList>
            <person name="Cohen D.B."/>
            <person name="Kent A.D."/>
        </authorList>
    </citation>
    <scope>NUCLEOTIDE SEQUENCE</scope>
</reference>
<keyword evidence="5 10" id="KW-0119">Carbohydrate metabolism</keyword>
<keyword evidence="7 10" id="KW-0624">Polysaccharide degradation</keyword>
<evidence type="ECO:0000256" key="4">
    <source>
        <dbReference type="ARBA" id="ARBA00022801"/>
    </source>
</evidence>
<dbReference type="Pfam" id="PF05687">
    <property type="entry name" value="BES1_N"/>
    <property type="match status" value="1"/>
</dbReference>
<evidence type="ECO:0000256" key="2">
    <source>
        <dbReference type="ARBA" id="ARBA00005652"/>
    </source>
</evidence>
<evidence type="ECO:0000256" key="8">
    <source>
        <dbReference type="ARBA" id="ARBA00072721"/>
    </source>
</evidence>
<evidence type="ECO:0000313" key="13">
    <source>
        <dbReference type="EMBL" id="SPC86820.1"/>
    </source>
</evidence>
<dbReference type="PRINTS" id="PR00842">
    <property type="entry name" value="GLHYDLASE14B"/>
</dbReference>
<proteinExistence type="inferred from homology"/>
<organism evidence="13">
    <name type="scientific">Fagus sylvatica</name>
    <name type="common">Beechnut</name>
    <dbReference type="NCBI Taxonomy" id="28930"/>
    <lineage>
        <taxon>Eukaryota</taxon>
        <taxon>Viridiplantae</taxon>
        <taxon>Streptophyta</taxon>
        <taxon>Embryophyta</taxon>
        <taxon>Tracheophyta</taxon>
        <taxon>Spermatophyta</taxon>
        <taxon>Magnoliopsida</taxon>
        <taxon>eudicotyledons</taxon>
        <taxon>Gunneridae</taxon>
        <taxon>Pentapetalae</taxon>
        <taxon>rosids</taxon>
        <taxon>fabids</taxon>
        <taxon>Fagales</taxon>
        <taxon>Fagaceae</taxon>
        <taxon>Fagus</taxon>
    </lineage>
</organism>
<dbReference type="PANTHER" id="PTHR31352:SF47">
    <property type="entry name" value="BETA-AMYLASE 7"/>
    <property type="match status" value="1"/>
</dbReference>
<keyword evidence="4 10" id="KW-0378">Hydrolase</keyword>
<evidence type="ECO:0000256" key="1">
    <source>
        <dbReference type="ARBA" id="ARBA00000546"/>
    </source>
</evidence>
<dbReference type="PRINTS" id="PR00750">
    <property type="entry name" value="BETAAMYLASE"/>
</dbReference>
<accession>A0A2N9FIH1</accession>
<dbReference type="InterPro" id="IPR018238">
    <property type="entry name" value="Glyco_hydro_14_CS"/>
</dbReference>
<dbReference type="GO" id="GO:0016161">
    <property type="term" value="F:beta-amylase activity"/>
    <property type="evidence" value="ECO:0007669"/>
    <property type="project" value="UniProtKB-EC"/>
</dbReference>
<dbReference type="Gene3D" id="3.20.20.80">
    <property type="entry name" value="Glycosidases"/>
    <property type="match status" value="1"/>
</dbReference>
<feature type="compositionally biased region" description="Low complexity" evidence="11">
    <location>
        <begin position="154"/>
        <end position="166"/>
    </location>
</feature>
<protein>
    <recommendedName>
        <fullName evidence="8 10">Beta-amylase</fullName>
        <ecNumber evidence="3 10">3.2.1.2</ecNumber>
    </recommendedName>
</protein>
<evidence type="ECO:0000256" key="7">
    <source>
        <dbReference type="ARBA" id="ARBA00023326"/>
    </source>
</evidence>
<feature type="compositionally biased region" description="Acidic residues" evidence="11">
    <location>
        <begin position="12"/>
        <end position="35"/>
    </location>
</feature>
<evidence type="ECO:0000256" key="9">
    <source>
        <dbReference type="PIRSR" id="PIRSR601554-1"/>
    </source>
</evidence>
<evidence type="ECO:0000256" key="10">
    <source>
        <dbReference type="RuleBase" id="RU000509"/>
    </source>
</evidence>
<dbReference type="GO" id="GO:0006355">
    <property type="term" value="P:regulation of DNA-templated transcription"/>
    <property type="evidence" value="ECO:0007669"/>
    <property type="project" value="UniProtKB-ARBA"/>
</dbReference>
<dbReference type="InterPro" id="IPR001371">
    <property type="entry name" value="Glyco_hydro_14B_pln"/>
</dbReference>
<dbReference type="EC" id="3.2.1.2" evidence="3 10"/>
<evidence type="ECO:0000256" key="3">
    <source>
        <dbReference type="ARBA" id="ARBA00012594"/>
    </source>
</evidence>
<feature type="active site" description="Proton donor" evidence="9">
    <location>
        <position position="438"/>
    </location>
</feature>
<dbReference type="SUPFAM" id="SSF51445">
    <property type="entry name" value="(Trans)glycosidases"/>
    <property type="match status" value="1"/>
</dbReference>
<evidence type="ECO:0000256" key="11">
    <source>
        <dbReference type="SAM" id="MobiDB-lite"/>
    </source>
</evidence>
<feature type="compositionally biased region" description="Polar residues" evidence="11">
    <location>
        <begin position="204"/>
        <end position="218"/>
    </location>
</feature>
<dbReference type="Pfam" id="PF01373">
    <property type="entry name" value="Glyco_hydro_14"/>
    <property type="match status" value="1"/>
</dbReference>
<feature type="domain" description="BES1/BZR1 plant transcription factor N-terminal" evidence="12">
    <location>
        <begin position="78"/>
        <end position="211"/>
    </location>
</feature>
<dbReference type="AlphaFoldDB" id="A0A2N9FIH1"/>
<feature type="active site" description="Proton acceptor" evidence="9">
    <location>
        <position position="634"/>
    </location>
</feature>
<dbReference type="EMBL" id="OIVN01000879">
    <property type="protein sequence ID" value="SPC86820.1"/>
    <property type="molecule type" value="Genomic_DNA"/>
</dbReference>
<feature type="compositionally biased region" description="Low complexity" evidence="11">
    <location>
        <begin position="51"/>
        <end position="72"/>
    </location>
</feature>
<dbReference type="PANTHER" id="PTHR31352">
    <property type="entry name" value="BETA-AMYLASE 1, CHLOROPLASTIC"/>
    <property type="match status" value="1"/>
</dbReference>
<gene>
    <name evidence="13" type="ORF">FSB_LOCUS14702</name>
</gene>
<dbReference type="FunFam" id="3.20.20.80:FF:000066">
    <property type="entry name" value="Beta-amylase"/>
    <property type="match status" value="1"/>
</dbReference>
<keyword evidence="6 10" id="KW-0326">Glycosidase</keyword>
<sequence length="704" mass="78792">MATDMQKLIGTSEEDDEEEMDMDVKEEDDDDDDENGEKHIATPVMVGVGGMASSSSNDQFQQHHQQMQEQVSTPGGGNRRCRPLEEKERTKLRERHRRAITARILAGLRRHGNYNLRVRADINDVIAALAREAGWVVLPDGTTFPSRSQGPRPVGGTSAAVTSSSSHTVPQQTPPASLRGVTSGYQSTVEYNAGQMKGIYMPSSSPYDLSSTTQSQTPPMVGDGREQTESHPLIGGSMNTIDDKQIVDLPQKLPERDFAGTSYVPVYVMLPLGVINMKCELVDPDGLLKQLRVLKSVNIDGVMVDCWWGIVEAHAPQEYNWSGYKKLFQMVREVKLRLQVVMSFHECGGNVGDDVCIPLPHWVAEIGRSNPDIFFTDKEGRRNPECLSWGIDKDRVLRGRTAVEVYFDYMRSFRAEFDEFFEDGIISMIEVGLGPCGELRYPSCPVKHGWRYPGIGELQCYDRYLLRSLRKAAEARGHSSWARGPDNAGSYNSRPHETGFFCDGGDYDGYYGRFFLNWYSQIVVDHCDRVLSLAKLAFDRTHVAAKLPGIYWWYKTVSHAAELTAGFYNSCNRDGYAAIAAMLKKHGAALNFSCAEIQTLGQHEDFAEALADPQGLVWQVLNAAWDACVPITSENALPCHDRIGYNKILDNAKPMDDPDGKHFLSFTYLRLSPLLMESHNFMEFERFVKRMHGEAVLDLPGIVG</sequence>
<dbReference type="PROSITE" id="PS00506">
    <property type="entry name" value="BETA_AMYLASE_1"/>
    <property type="match status" value="1"/>
</dbReference>
<evidence type="ECO:0000256" key="5">
    <source>
        <dbReference type="ARBA" id="ARBA00023277"/>
    </source>
</evidence>
<comment type="similarity">
    <text evidence="2 10">Belongs to the glycosyl hydrolase 14 family.</text>
</comment>
<dbReference type="GO" id="GO:0000272">
    <property type="term" value="P:polysaccharide catabolic process"/>
    <property type="evidence" value="ECO:0007669"/>
    <property type="project" value="UniProtKB-KW"/>
</dbReference>